<evidence type="ECO:0000256" key="1">
    <source>
        <dbReference type="ARBA" id="ARBA00022723"/>
    </source>
</evidence>
<dbReference type="SUPFAM" id="SSF51126">
    <property type="entry name" value="Pectin lyase-like"/>
    <property type="match status" value="1"/>
</dbReference>
<dbReference type="RefSeq" id="WP_189316487.1">
    <property type="nucleotide sequence ID" value="NZ_BMQA01000060.1"/>
</dbReference>
<dbReference type="EMBL" id="BMQA01000060">
    <property type="protein sequence ID" value="GGJ59308.1"/>
    <property type="molecule type" value="Genomic_DNA"/>
</dbReference>
<dbReference type="GO" id="GO:0046872">
    <property type="term" value="F:metal ion binding"/>
    <property type="evidence" value="ECO:0007669"/>
    <property type="project" value="UniProtKB-KW"/>
</dbReference>
<keyword evidence="1" id="KW-0479">Metal-binding</keyword>
<dbReference type="Gene3D" id="2.160.20.10">
    <property type="entry name" value="Single-stranded right-handed beta-helix, Pectin lyase-like"/>
    <property type="match status" value="1"/>
</dbReference>
<dbReference type="AlphaFoldDB" id="A0A917LC30"/>
<gene>
    <name evidence="3" type="ORF">GCM10010121_082540</name>
</gene>
<dbReference type="PANTHER" id="PTHR42970:SF1">
    <property type="entry name" value="PECTATE LYASE C-RELATED"/>
    <property type="match status" value="1"/>
</dbReference>
<evidence type="ECO:0000313" key="3">
    <source>
        <dbReference type="EMBL" id="GGJ59308.1"/>
    </source>
</evidence>
<evidence type="ECO:0000256" key="2">
    <source>
        <dbReference type="ARBA" id="ARBA00023180"/>
    </source>
</evidence>
<dbReference type="InterPro" id="IPR012334">
    <property type="entry name" value="Pectin_lyas_fold"/>
</dbReference>
<evidence type="ECO:0000313" key="4">
    <source>
        <dbReference type="Proteomes" id="UP000657574"/>
    </source>
</evidence>
<comment type="caution">
    <text evidence="3">The sequence shown here is derived from an EMBL/GenBank/DDBJ whole genome shotgun (WGS) entry which is preliminary data.</text>
</comment>
<reference evidence="3" key="1">
    <citation type="journal article" date="2014" name="Int. J. Syst. Evol. Microbiol.">
        <title>Complete genome sequence of Corynebacterium casei LMG S-19264T (=DSM 44701T), isolated from a smear-ripened cheese.</title>
        <authorList>
            <consortium name="US DOE Joint Genome Institute (JGI-PGF)"/>
            <person name="Walter F."/>
            <person name="Albersmeier A."/>
            <person name="Kalinowski J."/>
            <person name="Ruckert C."/>
        </authorList>
    </citation>
    <scope>NUCLEOTIDE SEQUENCE</scope>
    <source>
        <strain evidence="3">JCM 3086</strain>
    </source>
</reference>
<sequence>MVFDVGGYVNLSSAVVVKSNITIDGTTAPGDGIGFMGREVSFSNSSNIIVRNVRFRQGDLDPDTGKSGINLYAGWPQAGLIGHSPGTGQ</sequence>
<protein>
    <submittedName>
        <fullName evidence="3">Uncharacterized protein</fullName>
    </submittedName>
</protein>
<keyword evidence="4" id="KW-1185">Reference proteome</keyword>
<dbReference type="InterPro" id="IPR052063">
    <property type="entry name" value="Polysaccharide_Lyase_1"/>
</dbReference>
<proteinExistence type="predicted"/>
<dbReference type="PANTHER" id="PTHR42970">
    <property type="entry name" value="PECTATE LYASE C-RELATED"/>
    <property type="match status" value="1"/>
</dbReference>
<keyword evidence="2" id="KW-0325">Glycoprotein</keyword>
<reference evidence="3" key="2">
    <citation type="submission" date="2020-09" db="EMBL/GenBank/DDBJ databases">
        <authorList>
            <person name="Sun Q."/>
            <person name="Ohkuma M."/>
        </authorList>
    </citation>
    <scope>NUCLEOTIDE SEQUENCE</scope>
    <source>
        <strain evidence="3">JCM 3086</strain>
    </source>
</reference>
<dbReference type="InterPro" id="IPR011050">
    <property type="entry name" value="Pectin_lyase_fold/virulence"/>
</dbReference>
<name>A0A917LC30_9ACTN</name>
<dbReference type="Proteomes" id="UP000657574">
    <property type="component" value="Unassembled WGS sequence"/>
</dbReference>
<accession>A0A917LC30</accession>
<organism evidence="3 4">
    <name type="scientific">Streptomyces brasiliensis</name>
    <dbReference type="NCBI Taxonomy" id="1954"/>
    <lineage>
        <taxon>Bacteria</taxon>
        <taxon>Bacillati</taxon>
        <taxon>Actinomycetota</taxon>
        <taxon>Actinomycetes</taxon>
        <taxon>Kitasatosporales</taxon>
        <taxon>Streptomycetaceae</taxon>
        <taxon>Streptomyces</taxon>
    </lineage>
</organism>